<name>A0A3B8WBX3_MARNT</name>
<evidence type="ECO:0000313" key="1">
    <source>
        <dbReference type="EMBL" id="HAC27411.1"/>
    </source>
</evidence>
<feature type="non-terminal residue" evidence="1">
    <location>
        <position position="1"/>
    </location>
</feature>
<dbReference type="InterPro" id="IPR023346">
    <property type="entry name" value="Lysozyme-like_dom_sf"/>
</dbReference>
<protein>
    <submittedName>
        <fullName evidence="1">Lytic transglycosylase</fullName>
    </submittedName>
</protein>
<accession>A0A3B8WBX3</accession>
<proteinExistence type="predicted"/>
<reference evidence="1 2" key="1">
    <citation type="journal article" date="2018" name="Nat. Biotechnol.">
        <title>A standardized bacterial taxonomy based on genome phylogeny substantially revises the tree of life.</title>
        <authorList>
            <person name="Parks D.H."/>
            <person name="Chuvochina M."/>
            <person name="Waite D.W."/>
            <person name="Rinke C."/>
            <person name="Skarshewski A."/>
            <person name="Chaumeil P.A."/>
            <person name="Hugenholtz P."/>
        </authorList>
    </citation>
    <scope>NUCLEOTIDE SEQUENCE [LARGE SCALE GENOMIC DNA]</scope>
    <source>
        <strain evidence="1">UBA9049</strain>
    </source>
</reference>
<organism evidence="1 2">
    <name type="scientific">Marinobacter nauticus</name>
    <name type="common">Marinobacter hydrocarbonoclasticus</name>
    <name type="synonym">Marinobacter aquaeolei</name>
    <dbReference type="NCBI Taxonomy" id="2743"/>
    <lineage>
        <taxon>Bacteria</taxon>
        <taxon>Pseudomonadati</taxon>
        <taxon>Pseudomonadota</taxon>
        <taxon>Gammaproteobacteria</taxon>
        <taxon>Pseudomonadales</taxon>
        <taxon>Marinobacteraceae</taxon>
        <taxon>Marinobacter</taxon>
    </lineage>
</organism>
<dbReference type="SUPFAM" id="SSF53955">
    <property type="entry name" value="Lysozyme-like"/>
    <property type="match status" value="1"/>
</dbReference>
<gene>
    <name evidence="1" type="ORF">DCF82_06315</name>
</gene>
<feature type="non-terminal residue" evidence="1">
    <location>
        <position position="60"/>
    </location>
</feature>
<comment type="caution">
    <text evidence="1">The sequence shown here is derived from an EMBL/GenBank/DDBJ whole genome shotgun (WGS) entry which is preliminary data.</text>
</comment>
<sequence length="60" mass="7071">DNARVQAQLDWYVRHPRYIDRVVERGSRYLHYIINETEKRGLPSELALLPVVESAFDPFA</sequence>
<dbReference type="AlphaFoldDB" id="A0A3B8WBX3"/>
<evidence type="ECO:0000313" key="2">
    <source>
        <dbReference type="Proteomes" id="UP000261325"/>
    </source>
</evidence>
<dbReference type="EMBL" id="DLYI01000076">
    <property type="protein sequence ID" value="HAC27411.1"/>
    <property type="molecule type" value="Genomic_DNA"/>
</dbReference>
<dbReference type="Proteomes" id="UP000261325">
    <property type="component" value="Unassembled WGS sequence"/>
</dbReference>